<dbReference type="AlphaFoldDB" id="A0A9D2GJR6"/>
<proteinExistence type="inferred from homology"/>
<dbReference type="GO" id="GO:0003677">
    <property type="term" value="F:DNA binding"/>
    <property type="evidence" value="ECO:0007669"/>
    <property type="project" value="UniProtKB-KW"/>
</dbReference>
<comment type="caution">
    <text evidence="6">The sequence shown here is derived from an EMBL/GenBank/DDBJ whole genome shotgun (WGS) entry which is preliminary data.</text>
</comment>
<organism evidence="6 7">
    <name type="scientific">Candidatus Lachnoclostridium stercorigallinarum</name>
    <dbReference type="NCBI Taxonomy" id="2838634"/>
    <lineage>
        <taxon>Bacteria</taxon>
        <taxon>Bacillati</taxon>
        <taxon>Bacillota</taxon>
        <taxon>Clostridia</taxon>
        <taxon>Lachnospirales</taxon>
        <taxon>Lachnospiraceae</taxon>
    </lineage>
</organism>
<dbReference type="InterPro" id="IPR036390">
    <property type="entry name" value="WH_DNA-bd_sf"/>
</dbReference>
<sequence length="307" mass="34636">MDTRYLTYILAIARKKNMTKAAEELFVSQSSLSQYLSKLEQEIGTPLFFRTKGELTLTPAGQLYVDAAQKVIRIKEQLYKDIAALENRGHITIGVTSQFGLRALTEIIPRFKSVYPDYRVEITEQGLPSITRMLLEENLDLGLMAANSTDPFPEDTVDLLQNEEVLFAIPASHPYAKENPSGRISRKDLMNIFKNENFLLSRKESTLRVLSDSMFASCHFEPSAMCETNSVTATRRMVASGIGVTFIGKTCVSSSDPVAYYSLEPPLFRLNLLVRRKNWMPNPAEEYLCQLIRSCFPPAEDNARKSP</sequence>
<protein>
    <submittedName>
        <fullName evidence="6">LysR family transcriptional regulator</fullName>
    </submittedName>
</protein>
<dbReference type="EMBL" id="DXBC01000134">
    <property type="protein sequence ID" value="HIZ79841.1"/>
    <property type="molecule type" value="Genomic_DNA"/>
</dbReference>
<dbReference type="PANTHER" id="PTHR30126">
    <property type="entry name" value="HTH-TYPE TRANSCRIPTIONAL REGULATOR"/>
    <property type="match status" value="1"/>
</dbReference>
<evidence type="ECO:0000256" key="4">
    <source>
        <dbReference type="ARBA" id="ARBA00023163"/>
    </source>
</evidence>
<dbReference type="Pfam" id="PF03466">
    <property type="entry name" value="LysR_substrate"/>
    <property type="match status" value="1"/>
</dbReference>
<dbReference type="Proteomes" id="UP000824101">
    <property type="component" value="Unassembled WGS sequence"/>
</dbReference>
<accession>A0A9D2GJR6</accession>
<dbReference type="InterPro" id="IPR036388">
    <property type="entry name" value="WH-like_DNA-bd_sf"/>
</dbReference>
<dbReference type="Pfam" id="PF00126">
    <property type="entry name" value="HTH_1"/>
    <property type="match status" value="1"/>
</dbReference>
<keyword evidence="2" id="KW-0805">Transcription regulation</keyword>
<dbReference type="Gene3D" id="1.10.10.10">
    <property type="entry name" value="Winged helix-like DNA-binding domain superfamily/Winged helix DNA-binding domain"/>
    <property type="match status" value="1"/>
</dbReference>
<comment type="similarity">
    <text evidence="1">Belongs to the LysR transcriptional regulatory family.</text>
</comment>
<dbReference type="PRINTS" id="PR00039">
    <property type="entry name" value="HTHLYSR"/>
</dbReference>
<keyword evidence="4" id="KW-0804">Transcription</keyword>
<name>A0A9D2GJR6_9FIRM</name>
<dbReference type="SUPFAM" id="SSF46785">
    <property type="entry name" value="Winged helix' DNA-binding domain"/>
    <property type="match status" value="1"/>
</dbReference>
<evidence type="ECO:0000256" key="3">
    <source>
        <dbReference type="ARBA" id="ARBA00023125"/>
    </source>
</evidence>
<evidence type="ECO:0000259" key="5">
    <source>
        <dbReference type="PROSITE" id="PS50931"/>
    </source>
</evidence>
<feature type="domain" description="HTH lysR-type" evidence="5">
    <location>
        <begin position="1"/>
        <end position="58"/>
    </location>
</feature>
<dbReference type="Gene3D" id="3.40.190.290">
    <property type="match status" value="1"/>
</dbReference>
<keyword evidence="3" id="KW-0238">DNA-binding</keyword>
<evidence type="ECO:0000256" key="2">
    <source>
        <dbReference type="ARBA" id="ARBA00023015"/>
    </source>
</evidence>
<dbReference type="SUPFAM" id="SSF53850">
    <property type="entry name" value="Periplasmic binding protein-like II"/>
    <property type="match status" value="1"/>
</dbReference>
<reference evidence="6" key="1">
    <citation type="journal article" date="2021" name="PeerJ">
        <title>Extensive microbial diversity within the chicken gut microbiome revealed by metagenomics and culture.</title>
        <authorList>
            <person name="Gilroy R."/>
            <person name="Ravi A."/>
            <person name="Getino M."/>
            <person name="Pursley I."/>
            <person name="Horton D.L."/>
            <person name="Alikhan N.F."/>
            <person name="Baker D."/>
            <person name="Gharbi K."/>
            <person name="Hall N."/>
            <person name="Watson M."/>
            <person name="Adriaenssens E.M."/>
            <person name="Foster-Nyarko E."/>
            <person name="Jarju S."/>
            <person name="Secka A."/>
            <person name="Antonio M."/>
            <person name="Oren A."/>
            <person name="Chaudhuri R.R."/>
            <person name="La Ragione R."/>
            <person name="Hildebrand F."/>
            <person name="Pallen M.J."/>
        </authorList>
    </citation>
    <scope>NUCLEOTIDE SEQUENCE</scope>
    <source>
        <strain evidence="6">ChiBcec1-1093</strain>
    </source>
</reference>
<reference evidence="6" key="2">
    <citation type="submission" date="2021-04" db="EMBL/GenBank/DDBJ databases">
        <authorList>
            <person name="Gilroy R."/>
        </authorList>
    </citation>
    <scope>NUCLEOTIDE SEQUENCE</scope>
    <source>
        <strain evidence="6">ChiBcec1-1093</strain>
    </source>
</reference>
<evidence type="ECO:0000313" key="6">
    <source>
        <dbReference type="EMBL" id="HIZ79841.1"/>
    </source>
</evidence>
<evidence type="ECO:0000313" key="7">
    <source>
        <dbReference type="Proteomes" id="UP000824101"/>
    </source>
</evidence>
<dbReference type="InterPro" id="IPR005119">
    <property type="entry name" value="LysR_subst-bd"/>
</dbReference>
<dbReference type="GO" id="GO:0003700">
    <property type="term" value="F:DNA-binding transcription factor activity"/>
    <property type="evidence" value="ECO:0007669"/>
    <property type="project" value="InterPro"/>
</dbReference>
<dbReference type="FunFam" id="1.10.10.10:FF:000001">
    <property type="entry name" value="LysR family transcriptional regulator"/>
    <property type="match status" value="1"/>
</dbReference>
<dbReference type="PROSITE" id="PS50931">
    <property type="entry name" value="HTH_LYSR"/>
    <property type="match status" value="1"/>
</dbReference>
<gene>
    <name evidence="6" type="ORF">IAA17_08650</name>
</gene>
<dbReference type="CDD" id="cd05466">
    <property type="entry name" value="PBP2_LTTR_substrate"/>
    <property type="match status" value="1"/>
</dbReference>
<evidence type="ECO:0000256" key="1">
    <source>
        <dbReference type="ARBA" id="ARBA00009437"/>
    </source>
</evidence>
<dbReference type="InterPro" id="IPR000847">
    <property type="entry name" value="LysR_HTH_N"/>
</dbReference>